<organism evidence="1 2">
    <name type="scientific">Viridothelium virens</name>
    <name type="common">Speckled blister lichen</name>
    <name type="synonym">Trypethelium virens</name>
    <dbReference type="NCBI Taxonomy" id="1048519"/>
    <lineage>
        <taxon>Eukaryota</taxon>
        <taxon>Fungi</taxon>
        <taxon>Dikarya</taxon>
        <taxon>Ascomycota</taxon>
        <taxon>Pezizomycotina</taxon>
        <taxon>Dothideomycetes</taxon>
        <taxon>Dothideomycetes incertae sedis</taxon>
        <taxon>Trypetheliales</taxon>
        <taxon>Trypetheliaceae</taxon>
        <taxon>Viridothelium</taxon>
    </lineage>
</organism>
<proteinExistence type="predicted"/>
<keyword evidence="2" id="KW-1185">Reference proteome</keyword>
<name>A0A6A6GVF0_VIRVR</name>
<dbReference type="AlphaFoldDB" id="A0A6A6GVF0"/>
<gene>
    <name evidence="1" type="ORF">EV356DRAFT_373451</name>
</gene>
<protein>
    <submittedName>
        <fullName evidence="1">Uncharacterized protein</fullName>
    </submittedName>
</protein>
<evidence type="ECO:0000313" key="2">
    <source>
        <dbReference type="Proteomes" id="UP000800092"/>
    </source>
</evidence>
<reference evidence="1" key="1">
    <citation type="journal article" date="2020" name="Stud. Mycol.">
        <title>101 Dothideomycetes genomes: a test case for predicting lifestyles and emergence of pathogens.</title>
        <authorList>
            <person name="Haridas S."/>
            <person name="Albert R."/>
            <person name="Binder M."/>
            <person name="Bloem J."/>
            <person name="Labutti K."/>
            <person name="Salamov A."/>
            <person name="Andreopoulos B."/>
            <person name="Baker S."/>
            <person name="Barry K."/>
            <person name="Bills G."/>
            <person name="Bluhm B."/>
            <person name="Cannon C."/>
            <person name="Castanera R."/>
            <person name="Culley D."/>
            <person name="Daum C."/>
            <person name="Ezra D."/>
            <person name="Gonzalez J."/>
            <person name="Henrissat B."/>
            <person name="Kuo A."/>
            <person name="Liang C."/>
            <person name="Lipzen A."/>
            <person name="Lutzoni F."/>
            <person name="Magnuson J."/>
            <person name="Mondo S."/>
            <person name="Nolan M."/>
            <person name="Ohm R."/>
            <person name="Pangilinan J."/>
            <person name="Park H.-J."/>
            <person name="Ramirez L."/>
            <person name="Alfaro M."/>
            <person name="Sun H."/>
            <person name="Tritt A."/>
            <person name="Yoshinaga Y."/>
            <person name="Zwiers L.-H."/>
            <person name="Turgeon B."/>
            <person name="Goodwin S."/>
            <person name="Spatafora J."/>
            <person name="Crous P."/>
            <person name="Grigoriev I."/>
        </authorList>
    </citation>
    <scope>NUCLEOTIDE SEQUENCE</scope>
    <source>
        <strain evidence="1">Tuck. ex Michener</strain>
    </source>
</reference>
<dbReference type="Proteomes" id="UP000800092">
    <property type="component" value="Unassembled WGS sequence"/>
</dbReference>
<evidence type="ECO:0000313" key="1">
    <source>
        <dbReference type="EMBL" id="KAF2229695.1"/>
    </source>
</evidence>
<sequence length="205" mass="22477">MKRQNGWICAQAAWSQIRDGEVGECIPARVSPSPYLPKHLRLECLGRRGRSCPQLSLHLAPAKRPRGPSRSCFCPVSLSWPKSCLGAQCSSYLLCVSARIAEEGPEPAGGTCLRPTRRGCARSRDERCSASLLEDELCFLSRDKRRVSGAQRGAPQFSSHRRISAKALPLPSSLRALLLHADPPLRPKDLRTRKYPEVLGGLGGL</sequence>
<dbReference type="EMBL" id="ML991856">
    <property type="protein sequence ID" value="KAF2229695.1"/>
    <property type="molecule type" value="Genomic_DNA"/>
</dbReference>
<accession>A0A6A6GVF0</accession>